<evidence type="ECO:0000259" key="1">
    <source>
        <dbReference type="Pfam" id="PF25199"/>
    </source>
</evidence>
<proteinExistence type="predicted"/>
<dbReference type="Proteomes" id="UP001320831">
    <property type="component" value="Unassembled WGS sequence"/>
</dbReference>
<dbReference type="SUPFAM" id="SSF52540">
    <property type="entry name" value="P-loop containing nucleoside triphosphate hydrolases"/>
    <property type="match status" value="1"/>
</dbReference>
<dbReference type="InterPro" id="IPR057574">
    <property type="entry name" value="nSTAND_NTPase5_dom"/>
</dbReference>
<dbReference type="EMBL" id="JAOCZP010000001">
    <property type="protein sequence ID" value="MCT7374049.1"/>
    <property type="molecule type" value="Genomic_DNA"/>
</dbReference>
<dbReference type="Pfam" id="PF25199">
    <property type="entry name" value="nSTAND_NTPase5"/>
    <property type="match status" value="1"/>
</dbReference>
<keyword evidence="3" id="KW-1185">Reference proteome</keyword>
<gene>
    <name evidence="2" type="ORF">N5A92_03235</name>
</gene>
<sequence length="825" mass="92783">MLPEIKNAYLSGRLMLLLGAGASSGSRDSENLDIPMGDDLAKELAALMGWSYQGEALSTVYSAIDATDSARLHSFLRRRLTNTRPSPELQTLASFPWLRIFTLNIDDCTETALRKARTQNVQISARNSPLEEIDPIFKYVQLVKLNGSADRPEDGFIFSPQEYGEGSNRLPIWYRELGQNHSNYAFVFVGSKLNEPLFQHAMAEMRSIVKRAPLQGYVITPSASEIDKHHLSSLNLVHVPGTLKDFAEWLSREMPQRPTGWDLATARRPELRNINRALTEPQKRALNSVTLVSADILPHSGSDHTLGAIREFYKGYKPRWVDILDGVPADLAFIKDFSKLVEEGYEGRKCIALVGPAGSGKSTALMITALHLSKVSNTPIYFLREAVSELKEVVVALEQINSSRFYLFIDKMEAMHNEVAELLEGPQTRHVCIVASERLNIWNRRVKAAVEPVISKVFKVEKIRKADPGRILEKLEKFGPWTRLQQMRQEQRVAEIYSRADRQLLIGLMEATTGFGFTQIIDNDFKNAGDDQHKKFLTIVGLASIHRSTLSSHIVGAALSNLGIAEDVNILSRETEGIIVTDGKKYSARHPVYVRELFEKIVPTTIIRDCLIAVLEAFSDYEAPVIKHVGKADSVVFKSIINHRFIKEMMRNDEDKVRSIYEAFETKFHIDGLYWLQYGLALRDFNKQTEALEKLKTAREAYTSPQIEHAYAQQLMIIASMSLSWDDAQPLLNEAIEALRALNRVADATDTYPIVTLAEGHISVMLKFFGVEGTQTIAQQYANELLVARKKHVNARLQEAVSNVMSLATTGSWKESYGPGYLEEN</sequence>
<comment type="caution">
    <text evidence="2">The sequence shown here is derived from an EMBL/GenBank/DDBJ whole genome shotgun (WGS) entry which is preliminary data.</text>
</comment>
<feature type="domain" description="Novel STAND NTPase 5" evidence="1">
    <location>
        <begin position="310"/>
        <end position="445"/>
    </location>
</feature>
<evidence type="ECO:0000313" key="3">
    <source>
        <dbReference type="Proteomes" id="UP001320831"/>
    </source>
</evidence>
<organism evidence="2 3">
    <name type="scientific">Chelativorans salis</name>
    <dbReference type="NCBI Taxonomy" id="2978478"/>
    <lineage>
        <taxon>Bacteria</taxon>
        <taxon>Pseudomonadati</taxon>
        <taxon>Pseudomonadota</taxon>
        <taxon>Alphaproteobacteria</taxon>
        <taxon>Hyphomicrobiales</taxon>
        <taxon>Phyllobacteriaceae</taxon>
        <taxon>Chelativorans</taxon>
    </lineage>
</organism>
<evidence type="ECO:0000313" key="2">
    <source>
        <dbReference type="EMBL" id="MCT7374049.1"/>
    </source>
</evidence>
<reference evidence="2 3" key="1">
    <citation type="submission" date="2022-09" db="EMBL/GenBank/DDBJ databases">
        <title>Chelativorans salina sp. nov., a novel slightly halophilic bacterium isolated from a saline lake sediment enrichment.</title>
        <authorList>
            <person name="Gao L."/>
            <person name="Fang B.-Z."/>
            <person name="Li W.-J."/>
        </authorList>
    </citation>
    <scope>NUCLEOTIDE SEQUENCE [LARGE SCALE GENOMIC DNA]</scope>
    <source>
        <strain evidence="2 3">EGI FJ00035</strain>
    </source>
</reference>
<dbReference type="Pfam" id="PF13289">
    <property type="entry name" value="SIR2_2"/>
    <property type="match status" value="1"/>
</dbReference>
<accession>A0ABT2LIB2</accession>
<protein>
    <submittedName>
        <fullName evidence="2">SIR2 family protein</fullName>
    </submittedName>
</protein>
<dbReference type="InterPro" id="IPR027417">
    <property type="entry name" value="P-loop_NTPase"/>
</dbReference>
<name>A0ABT2LIB2_9HYPH</name>
<dbReference type="RefSeq" id="WP_260900401.1">
    <property type="nucleotide sequence ID" value="NZ_JAOCZP010000001.1"/>
</dbReference>